<evidence type="ECO:0000256" key="3">
    <source>
        <dbReference type="ARBA" id="ARBA00022692"/>
    </source>
</evidence>
<evidence type="ECO:0000256" key="5">
    <source>
        <dbReference type="ARBA" id="ARBA00023136"/>
    </source>
</evidence>
<dbReference type="OrthoDB" id="529367at2759"/>
<feature type="transmembrane region" description="Helical" evidence="7">
    <location>
        <begin position="200"/>
        <end position="224"/>
    </location>
</feature>
<evidence type="ECO:0000256" key="6">
    <source>
        <dbReference type="PIRSR" id="PIRSR604254-1"/>
    </source>
</evidence>
<feature type="binding site" evidence="6">
    <location>
        <position position="276"/>
    </location>
    <ligand>
        <name>Zn(2+)</name>
        <dbReference type="ChEBI" id="CHEBI:29105"/>
    </ligand>
</feature>
<comment type="similarity">
    <text evidence="2">Belongs to the ADIPOR family.</text>
</comment>
<keyword evidence="8" id="KW-1185">Reference proteome</keyword>
<sequence length="341" mass="39059">MLFRRRSQGSLLRHTEVPAAITECFILSGYRCLGYSFSDCLFSAFQATNETGNFWTHFLAVFIFGYHCVDFFWQQDAAAGFCLPCFDPFYYPFWTYVAGVCGLLIVSSMAHLFSSMSMVIREICFCVDYGAISTYTVGSALAYFYYINPWVGSSPQLPLNAYNQLDCWFEVLYIPLCCLVALFCTLACCHTRRHWQKQCYLIRTLVFLLPFTLVSLPIFCRLLVTTSWDSTQSLATSFFRHCLWLAASAAFNITKIPERLSPGKFDIWGSSHQCFHFCAFMSILEELRMIQGEIEGLENLLRPPTFLSTFGVLLLLQGFIAFMVCWLVLHYSSKGKKLETN</sequence>
<dbReference type="AlphaFoldDB" id="A0A6P8PA98"/>
<feature type="transmembrane region" description="Helical" evidence="7">
    <location>
        <begin position="125"/>
        <end position="148"/>
    </location>
</feature>
<keyword evidence="4 7" id="KW-1133">Transmembrane helix</keyword>
<evidence type="ECO:0000313" key="8">
    <source>
        <dbReference type="Proteomes" id="UP000515159"/>
    </source>
</evidence>
<proteinExistence type="inferred from homology"/>
<evidence type="ECO:0000256" key="4">
    <source>
        <dbReference type="ARBA" id="ARBA00022989"/>
    </source>
</evidence>
<feature type="binding site" evidence="6">
    <location>
        <position position="272"/>
    </location>
    <ligand>
        <name>Zn(2+)</name>
        <dbReference type="ChEBI" id="CHEBI:29105"/>
    </ligand>
</feature>
<dbReference type="PANTHER" id="PTHR20855">
    <property type="entry name" value="ADIPOR/PROGESTIN RECEPTOR-RELATED"/>
    <property type="match status" value="1"/>
</dbReference>
<dbReference type="InParanoid" id="A0A6P8PA98"/>
<evidence type="ECO:0000256" key="2">
    <source>
        <dbReference type="ARBA" id="ARBA00007018"/>
    </source>
</evidence>
<gene>
    <name evidence="9" type="primary">LOC117350520</name>
</gene>
<feature type="binding site" evidence="6">
    <location>
        <position position="111"/>
    </location>
    <ligand>
        <name>Zn(2+)</name>
        <dbReference type="ChEBI" id="CHEBI:29105"/>
    </ligand>
</feature>
<dbReference type="Proteomes" id="UP000515159">
    <property type="component" value="Chromosome 16"/>
</dbReference>
<dbReference type="GO" id="GO:0046872">
    <property type="term" value="F:metal ion binding"/>
    <property type="evidence" value="ECO:0007669"/>
    <property type="project" value="UniProtKB-KW"/>
</dbReference>
<reference evidence="9" key="1">
    <citation type="submission" date="2025-08" db="UniProtKB">
        <authorList>
            <consortium name="RefSeq"/>
        </authorList>
    </citation>
    <scope>IDENTIFICATION</scope>
</reference>
<evidence type="ECO:0000256" key="1">
    <source>
        <dbReference type="ARBA" id="ARBA00004141"/>
    </source>
</evidence>
<protein>
    <submittedName>
        <fullName evidence="9">Membrane progesterone receptor epsilon-like</fullName>
    </submittedName>
</protein>
<keyword evidence="6" id="KW-0862">Zinc</keyword>
<keyword evidence="6" id="KW-0479">Metal-binding</keyword>
<keyword evidence="3 7" id="KW-0812">Transmembrane</keyword>
<dbReference type="RefSeq" id="XP_033780709.1">
    <property type="nucleotide sequence ID" value="XM_033924818.1"/>
</dbReference>
<dbReference type="GeneID" id="117350520"/>
<accession>A0A6P8PA98</accession>
<dbReference type="KEGG" id="gsh:117350520"/>
<keyword evidence="5 7" id="KW-0472">Membrane</keyword>
<organism evidence="8 9">
    <name type="scientific">Geotrypetes seraphini</name>
    <name type="common">Gaboon caecilian</name>
    <name type="synonym">Caecilia seraphini</name>
    <dbReference type="NCBI Taxonomy" id="260995"/>
    <lineage>
        <taxon>Eukaryota</taxon>
        <taxon>Metazoa</taxon>
        <taxon>Chordata</taxon>
        <taxon>Craniata</taxon>
        <taxon>Vertebrata</taxon>
        <taxon>Euteleostomi</taxon>
        <taxon>Amphibia</taxon>
        <taxon>Gymnophiona</taxon>
        <taxon>Geotrypetes</taxon>
    </lineage>
</organism>
<evidence type="ECO:0000313" key="9">
    <source>
        <dbReference type="RefSeq" id="XP_033780709.1"/>
    </source>
</evidence>
<feature type="transmembrane region" description="Helical" evidence="7">
    <location>
        <begin position="93"/>
        <end position="113"/>
    </location>
</feature>
<evidence type="ECO:0000256" key="7">
    <source>
        <dbReference type="SAM" id="Phobius"/>
    </source>
</evidence>
<name>A0A6P8PA98_GEOSA</name>
<dbReference type="GO" id="GO:0016020">
    <property type="term" value="C:membrane"/>
    <property type="evidence" value="ECO:0007669"/>
    <property type="project" value="UniProtKB-SubCell"/>
</dbReference>
<feature type="transmembrane region" description="Helical" evidence="7">
    <location>
        <begin position="306"/>
        <end position="329"/>
    </location>
</feature>
<dbReference type="Pfam" id="PF03006">
    <property type="entry name" value="HlyIII"/>
    <property type="match status" value="1"/>
</dbReference>
<dbReference type="InterPro" id="IPR004254">
    <property type="entry name" value="AdipoR/HlyIII-related"/>
</dbReference>
<dbReference type="GO" id="GO:0038023">
    <property type="term" value="F:signaling receptor activity"/>
    <property type="evidence" value="ECO:0007669"/>
    <property type="project" value="TreeGrafter"/>
</dbReference>
<feature type="transmembrane region" description="Helical" evidence="7">
    <location>
        <begin position="168"/>
        <end position="188"/>
    </location>
</feature>
<feature type="transmembrane region" description="Helical" evidence="7">
    <location>
        <begin position="54"/>
        <end position="73"/>
    </location>
</feature>
<dbReference type="PANTHER" id="PTHR20855:SF143">
    <property type="entry name" value="MEMBRANE PROGESTIN RECEPTOR EPSILON"/>
    <property type="match status" value="1"/>
</dbReference>
<comment type="subcellular location">
    <subcellularLocation>
        <location evidence="1">Membrane</location>
        <topology evidence="1">Multi-pass membrane protein</topology>
    </subcellularLocation>
</comment>